<organism evidence="2 3">
    <name type="scientific">Peribacillus loiseleuriae</name>
    <dbReference type="NCBI Taxonomy" id="1679170"/>
    <lineage>
        <taxon>Bacteria</taxon>
        <taxon>Bacillati</taxon>
        <taxon>Bacillota</taxon>
        <taxon>Bacilli</taxon>
        <taxon>Bacillales</taxon>
        <taxon>Bacillaceae</taxon>
        <taxon>Peribacillus</taxon>
    </lineage>
</organism>
<keyword evidence="3" id="KW-1185">Reference proteome</keyword>
<dbReference type="OrthoDB" id="4424890at2"/>
<feature type="transmembrane region" description="Helical" evidence="1">
    <location>
        <begin position="220"/>
        <end position="241"/>
    </location>
</feature>
<accession>A0A0K9GRI6</accession>
<keyword evidence="1" id="KW-0812">Transmembrane</keyword>
<feature type="transmembrane region" description="Helical" evidence="1">
    <location>
        <begin position="83"/>
        <end position="110"/>
    </location>
</feature>
<dbReference type="PANTHER" id="PTHR37814">
    <property type="entry name" value="CONSERVED MEMBRANE PROTEIN"/>
    <property type="match status" value="1"/>
</dbReference>
<keyword evidence="1" id="KW-1133">Transmembrane helix</keyword>
<feature type="transmembrane region" description="Helical" evidence="1">
    <location>
        <begin position="189"/>
        <end position="208"/>
    </location>
</feature>
<dbReference type="RefSeq" id="WP_049680601.1">
    <property type="nucleotide sequence ID" value="NZ_LFZW01000001.1"/>
</dbReference>
<dbReference type="InterPro" id="IPR038728">
    <property type="entry name" value="YkvI-like"/>
</dbReference>
<reference evidence="3" key="1">
    <citation type="submission" date="2015-07" db="EMBL/GenBank/DDBJ databases">
        <title>Genome sequencing project for genomic taxonomy and phylogenomics of Bacillus-like bacteria.</title>
        <authorList>
            <person name="Liu B."/>
            <person name="Wang J."/>
            <person name="Zhu Y."/>
            <person name="Liu G."/>
            <person name="Chen Q."/>
            <person name="Chen Z."/>
            <person name="Lan J."/>
            <person name="Che J."/>
            <person name="Ge C."/>
            <person name="Shi H."/>
            <person name="Pan Z."/>
            <person name="Liu X."/>
        </authorList>
    </citation>
    <scope>NUCLEOTIDE SEQUENCE [LARGE SCALE GENOMIC DNA]</scope>
    <source>
        <strain evidence="3">FJAT-27997</strain>
    </source>
</reference>
<feature type="transmembrane region" description="Helical" evidence="1">
    <location>
        <begin position="7"/>
        <end position="25"/>
    </location>
</feature>
<evidence type="ECO:0000256" key="1">
    <source>
        <dbReference type="SAM" id="Phobius"/>
    </source>
</evidence>
<dbReference type="AlphaFoldDB" id="A0A0K9GRI6"/>
<evidence type="ECO:0000313" key="2">
    <source>
        <dbReference type="EMBL" id="KMY49270.1"/>
    </source>
</evidence>
<protein>
    <submittedName>
        <fullName evidence="2">Membrane protein</fullName>
    </submittedName>
</protein>
<feature type="transmembrane region" description="Helical" evidence="1">
    <location>
        <begin position="146"/>
        <end position="169"/>
    </location>
</feature>
<comment type="caution">
    <text evidence="2">The sequence shown here is derived from an EMBL/GenBank/DDBJ whole genome shotgun (WGS) entry which is preliminary data.</text>
</comment>
<evidence type="ECO:0000313" key="3">
    <source>
        <dbReference type="Proteomes" id="UP000037146"/>
    </source>
</evidence>
<feature type="transmembrane region" description="Helical" evidence="1">
    <location>
        <begin position="261"/>
        <end position="283"/>
    </location>
</feature>
<dbReference type="PANTHER" id="PTHR37814:SF1">
    <property type="entry name" value="MEMBRANE PROTEIN"/>
    <property type="match status" value="1"/>
</dbReference>
<feature type="transmembrane region" description="Helical" evidence="1">
    <location>
        <begin position="116"/>
        <end position="134"/>
    </location>
</feature>
<name>A0A0K9GRI6_9BACI</name>
<feature type="transmembrane region" description="Helical" evidence="1">
    <location>
        <begin position="295"/>
        <end position="316"/>
    </location>
</feature>
<feature type="transmembrane region" description="Helical" evidence="1">
    <location>
        <begin position="322"/>
        <end position="340"/>
    </location>
</feature>
<proteinExistence type="predicted"/>
<feature type="transmembrane region" description="Helical" evidence="1">
    <location>
        <begin position="37"/>
        <end position="62"/>
    </location>
</feature>
<keyword evidence="1" id="KW-0472">Membrane</keyword>
<dbReference type="Proteomes" id="UP000037146">
    <property type="component" value="Unassembled WGS sequence"/>
</dbReference>
<gene>
    <name evidence="2" type="ORF">AC625_06820</name>
</gene>
<sequence>MLSRWTGAFQIAAVYVGTVVGAGFATGREIAEFFTQYGMYGFFGVLIAGYIFIFTGTKIMLLSSRAAVSTYEEFNQLLFGKKIAVFVNLLFMIMLIGVTAVMISGAGAIFEEQLGFSKNVGVAVTILFTSIVLMRGMKGLFAVNSFVVPMMIFFSVMLCILTIKGGGFVSAFTATPEGRKTLDIVMSPFAYTAFNLSLSLAVLVPVAYEIREEKVLKRGAMLGGFFLTVILLSGHFSLVMLPDLMNYSIPSAELMKNAAAHLHWLFILVIYGEIFTSVIGNIFGLQKQIQTYIKIPGFTVIVMICLLSALIGKFEYGQLLGYLYPLFGYITLIFLVLVWFRNPVIKKP</sequence>
<dbReference type="EMBL" id="LFZW01000001">
    <property type="protein sequence ID" value="KMY49270.1"/>
    <property type="molecule type" value="Genomic_DNA"/>
</dbReference>
<dbReference type="PATRIC" id="fig|1679170.3.peg.1466"/>
<dbReference type="STRING" id="1679170.AC625_06820"/>